<feature type="transmembrane region" description="Helical" evidence="2">
    <location>
        <begin position="100"/>
        <end position="117"/>
    </location>
</feature>
<keyword evidence="2" id="KW-0472">Membrane</keyword>
<comment type="caution">
    <text evidence="3">The sequence shown here is derived from an EMBL/GenBank/DDBJ whole genome shotgun (WGS) entry which is preliminary data.</text>
</comment>
<dbReference type="EMBL" id="JAESVP010000001">
    <property type="protein sequence ID" value="MBL4926723.1"/>
    <property type="molecule type" value="Genomic_DNA"/>
</dbReference>
<dbReference type="InterPro" id="IPR018770">
    <property type="entry name" value="ChloroindolylP_hydrolase"/>
</dbReference>
<evidence type="ECO:0000313" key="4">
    <source>
        <dbReference type="Proteomes" id="UP000619033"/>
    </source>
</evidence>
<evidence type="ECO:0000256" key="1">
    <source>
        <dbReference type="SAM" id="MobiDB-lite"/>
    </source>
</evidence>
<dbReference type="AlphaFoldDB" id="A0A8J7MR05"/>
<feature type="region of interest" description="Disordered" evidence="1">
    <location>
        <begin position="1"/>
        <end position="30"/>
    </location>
</feature>
<protein>
    <submittedName>
        <fullName evidence="3">5-bromo-4-chloroindolyl phosphate hydrolysis family protein</fullName>
    </submittedName>
</protein>
<keyword evidence="4" id="KW-1185">Reference proteome</keyword>
<accession>A0A8J7MR05</accession>
<keyword evidence="2" id="KW-0812">Transmembrane</keyword>
<dbReference type="RefSeq" id="WP_202657521.1">
    <property type="nucleotide sequence ID" value="NZ_JAESVP010000001.1"/>
</dbReference>
<feature type="transmembrane region" description="Helical" evidence="2">
    <location>
        <begin position="38"/>
        <end position="54"/>
    </location>
</feature>
<reference evidence="3" key="1">
    <citation type="submission" date="2021-01" db="EMBL/GenBank/DDBJ databases">
        <title>Genome seq and assembly of Tabrizicola sp. KVB23.</title>
        <authorList>
            <person name="Chhetri G."/>
        </authorList>
    </citation>
    <scope>NUCLEOTIDE SEQUENCE</scope>
    <source>
        <strain evidence="3">KVB23</strain>
    </source>
</reference>
<sequence length="289" mass="31604">MAQRYGGKFSPDAGPQAATDNAPLAAPPPSRARKRSKWLYFTAFAFLIPAFRGSPREMVISLVAGGLVVLAAWLTQEGARAQDEYDARRVARRPAIPRKIFAAVILGAALFAGGLVAQANPVYPVLFALLGFALHLMAFGPDPLRDKGMAGMDPFQTGRVAKAVDEGEAYLSDMKDAILRANDRMLEGRVDRFATAARQLFRTVEGDPADLTAARKYLSVYLMGARDATVKFADHYAQTRDPKVRADYEALLTDLETTFAERSKALLAGSHTDLDVEIQVLRERLKMEA</sequence>
<gene>
    <name evidence="3" type="ORF">JI744_01270</name>
</gene>
<proteinExistence type="predicted"/>
<evidence type="ECO:0000313" key="3">
    <source>
        <dbReference type="EMBL" id="MBL4926723.1"/>
    </source>
</evidence>
<organism evidence="3 4">
    <name type="scientific">Fuscibacter oryzae</name>
    <dbReference type="NCBI Taxonomy" id="2803939"/>
    <lineage>
        <taxon>Bacteria</taxon>
        <taxon>Pseudomonadati</taxon>
        <taxon>Pseudomonadota</taxon>
        <taxon>Alphaproteobacteria</taxon>
        <taxon>Rhodobacterales</taxon>
        <taxon>Paracoccaceae</taxon>
        <taxon>Fuscibacter</taxon>
    </lineage>
</organism>
<keyword evidence="2" id="KW-1133">Transmembrane helix</keyword>
<feature type="transmembrane region" description="Helical" evidence="2">
    <location>
        <begin position="123"/>
        <end position="140"/>
    </location>
</feature>
<dbReference type="Proteomes" id="UP000619033">
    <property type="component" value="Unassembled WGS sequence"/>
</dbReference>
<feature type="transmembrane region" description="Helical" evidence="2">
    <location>
        <begin position="60"/>
        <end position="79"/>
    </location>
</feature>
<dbReference type="Pfam" id="PF10112">
    <property type="entry name" value="Halogen_Hydrol"/>
    <property type="match status" value="1"/>
</dbReference>
<evidence type="ECO:0000256" key="2">
    <source>
        <dbReference type="SAM" id="Phobius"/>
    </source>
</evidence>
<name>A0A8J7MR05_9RHOB</name>